<evidence type="ECO:0008006" key="5">
    <source>
        <dbReference type="Google" id="ProtNLM"/>
    </source>
</evidence>
<feature type="chain" id="PRO_5038519656" description="Nodule-specific Glycine Rich Peptide" evidence="2">
    <location>
        <begin position="23"/>
        <end position="104"/>
    </location>
</feature>
<keyword evidence="2" id="KW-0732">Signal</keyword>
<sequence length="104" mass="12062">MKINSFILTFFLITLIFTTVVAIEPSKNWNKFDTIKESNMKIGIDGWSDWGSWIGWGDKAGEMGKDEPRKDEQSKSENRKELRSRFSGGGWRTWGRYGGIKRRP</sequence>
<protein>
    <recommendedName>
        <fullName evidence="5">Nodule-specific Glycine Rich Peptide</fullName>
    </recommendedName>
</protein>
<evidence type="ECO:0000313" key="4">
    <source>
        <dbReference type="Proteomes" id="UP001058974"/>
    </source>
</evidence>
<feature type="compositionally biased region" description="Gly residues" evidence="1">
    <location>
        <begin position="87"/>
        <end position="98"/>
    </location>
</feature>
<feature type="region of interest" description="Disordered" evidence="1">
    <location>
        <begin position="57"/>
        <end position="104"/>
    </location>
</feature>
<evidence type="ECO:0000256" key="1">
    <source>
        <dbReference type="SAM" id="MobiDB-lite"/>
    </source>
</evidence>
<dbReference type="AlphaFoldDB" id="A0A9D5BLM9"/>
<dbReference type="Proteomes" id="UP001058974">
    <property type="component" value="Chromosome 1"/>
</dbReference>
<organism evidence="3 4">
    <name type="scientific">Pisum sativum</name>
    <name type="common">Garden pea</name>
    <name type="synonym">Lathyrus oleraceus</name>
    <dbReference type="NCBI Taxonomy" id="3888"/>
    <lineage>
        <taxon>Eukaryota</taxon>
        <taxon>Viridiplantae</taxon>
        <taxon>Streptophyta</taxon>
        <taxon>Embryophyta</taxon>
        <taxon>Tracheophyta</taxon>
        <taxon>Spermatophyta</taxon>
        <taxon>Magnoliopsida</taxon>
        <taxon>eudicotyledons</taxon>
        <taxon>Gunneridae</taxon>
        <taxon>Pentapetalae</taxon>
        <taxon>rosids</taxon>
        <taxon>fabids</taxon>
        <taxon>Fabales</taxon>
        <taxon>Fabaceae</taxon>
        <taxon>Papilionoideae</taxon>
        <taxon>50 kb inversion clade</taxon>
        <taxon>NPAAA clade</taxon>
        <taxon>Hologalegina</taxon>
        <taxon>IRL clade</taxon>
        <taxon>Fabeae</taxon>
        <taxon>Lathyrus</taxon>
    </lineage>
</organism>
<evidence type="ECO:0000313" key="3">
    <source>
        <dbReference type="EMBL" id="KAI5445835.1"/>
    </source>
</evidence>
<feature type="compositionally biased region" description="Basic and acidic residues" evidence="1">
    <location>
        <begin position="59"/>
        <end position="84"/>
    </location>
</feature>
<name>A0A9D5BLM9_PEA</name>
<proteinExistence type="predicted"/>
<gene>
    <name evidence="3" type="ORF">KIW84_013898</name>
</gene>
<reference evidence="3 4" key="1">
    <citation type="journal article" date="2022" name="Nat. Genet.">
        <title>Improved pea reference genome and pan-genome highlight genomic features and evolutionary characteristics.</title>
        <authorList>
            <person name="Yang T."/>
            <person name="Liu R."/>
            <person name="Luo Y."/>
            <person name="Hu S."/>
            <person name="Wang D."/>
            <person name="Wang C."/>
            <person name="Pandey M.K."/>
            <person name="Ge S."/>
            <person name="Xu Q."/>
            <person name="Li N."/>
            <person name="Li G."/>
            <person name="Huang Y."/>
            <person name="Saxena R.K."/>
            <person name="Ji Y."/>
            <person name="Li M."/>
            <person name="Yan X."/>
            <person name="He Y."/>
            <person name="Liu Y."/>
            <person name="Wang X."/>
            <person name="Xiang C."/>
            <person name="Varshney R.K."/>
            <person name="Ding H."/>
            <person name="Gao S."/>
            <person name="Zong X."/>
        </authorList>
    </citation>
    <scope>NUCLEOTIDE SEQUENCE [LARGE SCALE GENOMIC DNA]</scope>
    <source>
        <strain evidence="3 4">cv. Zhongwan 6</strain>
    </source>
</reference>
<keyword evidence="4" id="KW-1185">Reference proteome</keyword>
<dbReference type="Gramene" id="Psat01G0389800-T1">
    <property type="protein sequence ID" value="KAI5445835.1"/>
    <property type="gene ID" value="KIW84_013898"/>
</dbReference>
<accession>A0A9D5BLM9</accession>
<dbReference type="EMBL" id="JAMSHJ010000001">
    <property type="protein sequence ID" value="KAI5445835.1"/>
    <property type="molecule type" value="Genomic_DNA"/>
</dbReference>
<comment type="caution">
    <text evidence="3">The sequence shown here is derived from an EMBL/GenBank/DDBJ whole genome shotgun (WGS) entry which is preliminary data.</text>
</comment>
<evidence type="ECO:0000256" key="2">
    <source>
        <dbReference type="SAM" id="SignalP"/>
    </source>
</evidence>
<feature type="signal peptide" evidence="2">
    <location>
        <begin position="1"/>
        <end position="22"/>
    </location>
</feature>